<dbReference type="OrthoDB" id="1564555at2759"/>
<dbReference type="GO" id="GO:0005829">
    <property type="term" value="C:cytosol"/>
    <property type="evidence" value="ECO:0007669"/>
    <property type="project" value="TreeGrafter"/>
</dbReference>
<evidence type="ECO:0000313" key="5">
    <source>
        <dbReference type="Proteomes" id="UP000751190"/>
    </source>
</evidence>
<keyword evidence="5" id="KW-1185">Reference proteome</keyword>
<dbReference type="Pfam" id="PF04969">
    <property type="entry name" value="CS"/>
    <property type="match status" value="1"/>
</dbReference>
<name>A0A8J6C8I5_DIALT</name>
<dbReference type="EMBL" id="JAGTXO010000010">
    <property type="protein sequence ID" value="KAG8465427.1"/>
    <property type="molecule type" value="Genomic_DNA"/>
</dbReference>
<dbReference type="GO" id="GO:0051131">
    <property type="term" value="P:chaperone-mediated protein complex assembly"/>
    <property type="evidence" value="ECO:0007669"/>
    <property type="project" value="TreeGrafter"/>
</dbReference>
<dbReference type="PANTHER" id="PTHR22932:SF1">
    <property type="entry name" value="CO-CHAPERONE PROTEIN DAF-41"/>
    <property type="match status" value="1"/>
</dbReference>
<proteinExistence type="inferred from homology"/>
<dbReference type="PANTHER" id="PTHR22932">
    <property type="entry name" value="TELOMERASE-BINDING PROTEIN P23 HSP90 CO-CHAPERONE"/>
    <property type="match status" value="1"/>
</dbReference>
<dbReference type="PROSITE" id="PS51203">
    <property type="entry name" value="CS"/>
    <property type="match status" value="1"/>
</dbReference>
<feature type="compositionally biased region" description="Low complexity" evidence="2">
    <location>
        <begin position="19"/>
        <end position="35"/>
    </location>
</feature>
<sequence length="170" mass="18496">MNVDAAALAPTHEARGEDTPGTTIAGTAAPAPNGARSAVGTAKADGITARPAPLIWHQTRHKVLVNCVLDSLRDVDVDIDETCLALSATHHGQRLAIDVPLRHEVDVGASHWFASDREVVIVLAKKAPLDATYWMSLTEEPALKKWVRPDLINWLEEDDVKYASRSFKSM</sequence>
<feature type="region of interest" description="Disordered" evidence="2">
    <location>
        <begin position="1"/>
        <end position="40"/>
    </location>
</feature>
<dbReference type="GO" id="GO:0006457">
    <property type="term" value="P:protein folding"/>
    <property type="evidence" value="ECO:0007669"/>
    <property type="project" value="TreeGrafter"/>
</dbReference>
<evidence type="ECO:0000259" key="3">
    <source>
        <dbReference type="PROSITE" id="PS51203"/>
    </source>
</evidence>
<organism evidence="4 5">
    <name type="scientific">Diacronema lutheri</name>
    <name type="common">Unicellular marine alga</name>
    <name type="synonym">Monochrysis lutheri</name>
    <dbReference type="NCBI Taxonomy" id="2081491"/>
    <lineage>
        <taxon>Eukaryota</taxon>
        <taxon>Haptista</taxon>
        <taxon>Haptophyta</taxon>
        <taxon>Pavlovophyceae</taxon>
        <taxon>Pavlovales</taxon>
        <taxon>Pavlovaceae</taxon>
        <taxon>Diacronema</taxon>
    </lineage>
</organism>
<comment type="caution">
    <text evidence="4">The sequence shown here is derived from an EMBL/GenBank/DDBJ whole genome shotgun (WGS) entry which is preliminary data.</text>
</comment>
<dbReference type="InterPro" id="IPR007052">
    <property type="entry name" value="CS_dom"/>
</dbReference>
<dbReference type="AlphaFoldDB" id="A0A8J6C8I5"/>
<evidence type="ECO:0000256" key="2">
    <source>
        <dbReference type="SAM" id="MobiDB-lite"/>
    </source>
</evidence>
<evidence type="ECO:0000256" key="1">
    <source>
        <dbReference type="ARBA" id="ARBA00025733"/>
    </source>
</evidence>
<dbReference type="GO" id="GO:0005634">
    <property type="term" value="C:nucleus"/>
    <property type="evidence" value="ECO:0007669"/>
    <property type="project" value="TreeGrafter"/>
</dbReference>
<dbReference type="GO" id="GO:0051879">
    <property type="term" value="F:Hsp90 protein binding"/>
    <property type="evidence" value="ECO:0007669"/>
    <property type="project" value="InterPro"/>
</dbReference>
<accession>A0A8J6C8I5</accession>
<dbReference type="Gene3D" id="2.60.40.790">
    <property type="match status" value="1"/>
</dbReference>
<dbReference type="Proteomes" id="UP000751190">
    <property type="component" value="Unassembled WGS sequence"/>
</dbReference>
<gene>
    <name evidence="4" type="ORF">KFE25_002734</name>
</gene>
<evidence type="ECO:0000313" key="4">
    <source>
        <dbReference type="EMBL" id="KAG8465427.1"/>
    </source>
</evidence>
<reference evidence="4" key="1">
    <citation type="submission" date="2021-05" db="EMBL/GenBank/DDBJ databases">
        <title>The genome of the haptophyte Pavlova lutheri (Diacronema luteri, Pavlovales) - a model for lipid biosynthesis in eukaryotic algae.</title>
        <authorList>
            <person name="Hulatt C.J."/>
            <person name="Posewitz M.C."/>
        </authorList>
    </citation>
    <scope>NUCLEOTIDE SEQUENCE</scope>
    <source>
        <strain evidence="4">NIVA-4/92</strain>
    </source>
</reference>
<dbReference type="InterPro" id="IPR045250">
    <property type="entry name" value="p23-like"/>
</dbReference>
<feature type="domain" description="CS" evidence="3">
    <location>
        <begin position="49"/>
        <end position="138"/>
    </location>
</feature>
<dbReference type="SUPFAM" id="SSF49764">
    <property type="entry name" value="HSP20-like chaperones"/>
    <property type="match status" value="1"/>
</dbReference>
<comment type="similarity">
    <text evidence="1">Belongs to the p23/wos2 family.</text>
</comment>
<protein>
    <recommendedName>
        <fullName evidence="3">CS domain-containing protein</fullName>
    </recommendedName>
</protein>
<dbReference type="GO" id="GO:0051087">
    <property type="term" value="F:protein-folding chaperone binding"/>
    <property type="evidence" value="ECO:0007669"/>
    <property type="project" value="TreeGrafter"/>
</dbReference>
<dbReference type="InterPro" id="IPR008978">
    <property type="entry name" value="HSP20-like_chaperone"/>
</dbReference>